<proteinExistence type="predicted"/>
<protein>
    <submittedName>
        <fullName evidence="1">Uncharacterized protein</fullName>
    </submittedName>
</protein>
<accession>A0AAV7VDM0</accession>
<name>A0AAV7VDM0_PLEWA</name>
<sequence length="74" mass="7686">MAGQDPRIAGSKATLVPVLRDKGAEVSRRGIGSLLWSSGGEAASVRSVESAPYGRHRSQCGAATSTELWTSAEL</sequence>
<gene>
    <name evidence="1" type="ORF">NDU88_002404</name>
</gene>
<organism evidence="1 2">
    <name type="scientific">Pleurodeles waltl</name>
    <name type="common">Iberian ribbed newt</name>
    <dbReference type="NCBI Taxonomy" id="8319"/>
    <lineage>
        <taxon>Eukaryota</taxon>
        <taxon>Metazoa</taxon>
        <taxon>Chordata</taxon>
        <taxon>Craniata</taxon>
        <taxon>Vertebrata</taxon>
        <taxon>Euteleostomi</taxon>
        <taxon>Amphibia</taxon>
        <taxon>Batrachia</taxon>
        <taxon>Caudata</taxon>
        <taxon>Salamandroidea</taxon>
        <taxon>Salamandridae</taxon>
        <taxon>Pleurodelinae</taxon>
        <taxon>Pleurodeles</taxon>
    </lineage>
</organism>
<dbReference type="EMBL" id="JANPWB010000003">
    <property type="protein sequence ID" value="KAJ1198565.1"/>
    <property type="molecule type" value="Genomic_DNA"/>
</dbReference>
<reference evidence="1" key="1">
    <citation type="journal article" date="2022" name="bioRxiv">
        <title>Sequencing and chromosome-scale assembly of the giantPleurodeles waltlgenome.</title>
        <authorList>
            <person name="Brown T."/>
            <person name="Elewa A."/>
            <person name="Iarovenko S."/>
            <person name="Subramanian E."/>
            <person name="Araus A.J."/>
            <person name="Petzold A."/>
            <person name="Susuki M."/>
            <person name="Suzuki K.-i.T."/>
            <person name="Hayashi T."/>
            <person name="Toyoda A."/>
            <person name="Oliveira C."/>
            <person name="Osipova E."/>
            <person name="Leigh N.D."/>
            <person name="Simon A."/>
            <person name="Yun M.H."/>
        </authorList>
    </citation>
    <scope>NUCLEOTIDE SEQUENCE</scope>
    <source>
        <strain evidence="1">20211129_DDA</strain>
        <tissue evidence="1">Liver</tissue>
    </source>
</reference>
<keyword evidence="2" id="KW-1185">Reference proteome</keyword>
<comment type="caution">
    <text evidence="1">The sequence shown here is derived from an EMBL/GenBank/DDBJ whole genome shotgun (WGS) entry which is preliminary data.</text>
</comment>
<evidence type="ECO:0000313" key="1">
    <source>
        <dbReference type="EMBL" id="KAJ1198565.1"/>
    </source>
</evidence>
<dbReference type="AlphaFoldDB" id="A0AAV7VDM0"/>
<evidence type="ECO:0000313" key="2">
    <source>
        <dbReference type="Proteomes" id="UP001066276"/>
    </source>
</evidence>
<dbReference type="Proteomes" id="UP001066276">
    <property type="component" value="Chromosome 2_1"/>
</dbReference>